<evidence type="ECO:0000313" key="2">
    <source>
        <dbReference type="Proteomes" id="UP000275267"/>
    </source>
</evidence>
<name>A0A3L6PAX5_PANMI</name>
<keyword evidence="2" id="KW-1185">Reference proteome</keyword>
<organism evidence="1 2">
    <name type="scientific">Panicum miliaceum</name>
    <name type="common">Proso millet</name>
    <name type="synonym">Broomcorn millet</name>
    <dbReference type="NCBI Taxonomy" id="4540"/>
    <lineage>
        <taxon>Eukaryota</taxon>
        <taxon>Viridiplantae</taxon>
        <taxon>Streptophyta</taxon>
        <taxon>Embryophyta</taxon>
        <taxon>Tracheophyta</taxon>
        <taxon>Spermatophyta</taxon>
        <taxon>Magnoliopsida</taxon>
        <taxon>Liliopsida</taxon>
        <taxon>Poales</taxon>
        <taxon>Poaceae</taxon>
        <taxon>PACMAD clade</taxon>
        <taxon>Panicoideae</taxon>
        <taxon>Panicodae</taxon>
        <taxon>Paniceae</taxon>
        <taxon>Panicinae</taxon>
        <taxon>Panicum</taxon>
        <taxon>Panicum sect. Panicum</taxon>
    </lineage>
</organism>
<dbReference type="AlphaFoldDB" id="A0A3L6PAX5"/>
<dbReference type="EMBL" id="PQIB02000018">
    <property type="protein sequence ID" value="RLM54670.1"/>
    <property type="molecule type" value="Genomic_DNA"/>
</dbReference>
<sequence>MCPELLSVPAHTIAAALRFLTEAPCVPEPDLPRLLLHRPRLLVFPVAAWLRPTLFFLPVLASPTCTAAVSRSPAQLQPRAQLLGHADLLALYARGEKQREDIKEFERGAKEMSF</sequence>
<reference evidence="2" key="1">
    <citation type="journal article" date="2019" name="Nat. Commun.">
        <title>The genome of broomcorn millet.</title>
        <authorList>
            <person name="Zou C."/>
            <person name="Miki D."/>
            <person name="Li D."/>
            <person name="Tang Q."/>
            <person name="Xiao L."/>
            <person name="Rajput S."/>
            <person name="Deng P."/>
            <person name="Jia W."/>
            <person name="Huang R."/>
            <person name="Zhang M."/>
            <person name="Sun Y."/>
            <person name="Hu J."/>
            <person name="Fu X."/>
            <person name="Schnable P.S."/>
            <person name="Li F."/>
            <person name="Zhang H."/>
            <person name="Feng B."/>
            <person name="Zhu X."/>
            <person name="Liu R."/>
            <person name="Schnable J.C."/>
            <person name="Zhu J.-K."/>
            <person name="Zhang H."/>
        </authorList>
    </citation>
    <scope>NUCLEOTIDE SEQUENCE [LARGE SCALE GENOMIC DNA]</scope>
</reference>
<evidence type="ECO:0000313" key="1">
    <source>
        <dbReference type="EMBL" id="RLM54670.1"/>
    </source>
</evidence>
<protein>
    <submittedName>
        <fullName evidence="1">Uncharacterized protein</fullName>
    </submittedName>
</protein>
<dbReference type="OrthoDB" id="637682at2759"/>
<dbReference type="Proteomes" id="UP000275267">
    <property type="component" value="Unassembled WGS sequence"/>
</dbReference>
<proteinExistence type="predicted"/>
<dbReference type="STRING" id="4540.A0A3L6PAX5"/>
<comment type="caution">
    <text evidence="1">The sequence shown here is derived from an EMBL/GenBank/DDBJ whole genome shotgun (WGS) entry which is preliminary data.</text>
</comment>
<accession>A0A3L6PAX5</accession>
<gene>
    <name evidence="1" type="ORF">C2845_PM10G10840</name>
</gene>